<dbReference type="EMBL" id="MT142393">
    <property type="protein sequence ID" value="QJA79747.1"/>
    <property type="molecule type" value="Genomic_DNA"/>
</dbReference>
<protein>
    <submittedName>
        <fullName evidence="2">Uncharacterized protein</fullName>
    </submittedName>
</protein>
<sequence>MKVTNGDILNAVAPLNKLMEEKFPVKVSFGLAKLANKLAGPIKDVEDTRKGLINTYGQLDENGKLKTKKNDGGLEILDLTPEAEAKLNAEFAELMVQEVELVVEKVKLPEKVAATCDKCKHNMDKMLEITPSILMALDKFIEV</sequence>
<dbReference type="AlphaFoldDB" id="A0A6M3KCU8"/>
<name>A0A6M3KCU8_9ZZZZ</name>
<dbReference type="EMBL" id="MT141370">
    <property type="protein sequence ID" value="QJA59455.1"/>
    <property type="molecule type" value="Genomic_DNA"/>
</dbReference>
<reference evidence="2" key="1">
    <citation type="submission" date="2020-03" db="EMBL/GenBank/DDBJ databases">
        <title>The deep terrestrial virosphere.</title>
        <authorList>
            <person name="Holmfeldt K."/>
            <person name="Nilsson E."/>
            <person name="Simone D."/>
            <person name="Lopez-Fernandez M."/>
            <person name="Wu X."/>
            <person name="de Brujin I."/>
            <person name="Lundin D."/>
            <person name="Andersson A."/>
            <person name="Bertilsson S."/>
            <person name="Dopson M."/>
        </authorList>
    </citation>
    <scope>NUCLEOTIDE SEQUENCE</scope>
    <source>
        <strain evidence="2">MM415A00834</strain>
        <strain evidence="1">MM415B01291</strain>
    </source>
</reference>
<evidence type="ECO:0000313" key="1">
    <source>
        <dbReference type="EMBL" id="QJA59455.1"/>
    </source>
</evidence>
<evidence type="ECO:0000313" key="2">
    <source>
        <dbReference type="EMBL" id="QJA79747.1"/>
    </source>
</evidence>
<accession>A0A6M3KCU8</accession>
<proteinExistence type="predicted"/>
<gene>
    <name evidence="2" type="ORF">MM415A00834_0005</name>
    <name evidence="1" type="ORF">MM415B01291_0005</name>
</gene>
<organism evidence="2">
    <name type="scientific">viral metagenome</name>
    <dbReference type="NCBI Taxonomy" id="1070528"/>
    <lineage>
        <taxon>unclassified sequences</taxon>
        <taxon>metagenomes</taxon>
        <taxon>organismal metagenomes</taxon>
    </lineage>
</organism>